<comment type="cofactor">
    <cofactor evidence="1 12">
        <name>pyridoxal 5'-phosphate</name>
        <dbReference type="ChEBI" id="CHEBI:597326"/>
    </cofactor>
</comment>
<dbReference type="Pfam" id="PF00202">
    <property type="entry name" value="Aminotran_3"/>
    <property type="match status" value="1"/>
</dbReference>
<dbReference type="EC" id="2.6.1.76" evidence="5 12"/>
<evidence type="ECO:0000256" key="11">
    <source>
        <dbReference type="RuleBase" id="RU003560"/>
    </source>
</evidence>
<dbReference type="Gene3D" id="3.40.640.10">
    <property type="entry name" value="Type I PLP-dependent aspartate aminotransferase-like (Major domain)"/>
    <property type="match status" value="1"/>
</dbReference>
<comment type="caution">
    <text evidence="13">The sequence shown here is derived from an EMBL/GenBank/DDBJ whole genome shotgun (WGS) entry which is preliminary data.</text>
</comment>
<dbReference type="InterPro" id="IPR015424">
    <property type="entry name" value="PyrdxlP-dep_Trfase"/>
</dbReference>
<dbReference type="NCBIfam" id="TIGR00709">
    <property type="entry name" value="dat"/>
    <property type="match status" value="1"/>
</dbReference>
<evidence type="ECO:0000256" key="1">
    <source>
        <dbReference type="ARBA" id="ARBA00001933"/>
    </source>
</evidence>
<dbReference type="InterPro" id="IPR015422">
    <property type="entry name" value="PyrdxlP-dep_Trfase_small"/>
</dbReference>
<comment type="pathway">
    <text evidence="3 12">Amine and polyamine biosynthesis; ectoine biosynthesis; L-ectoine from L-aspartate 4-semialdehyde: step 1/3.</text>
</comment>
<evidence type="ECO:0000256" key="2">
    <source>
        <dbReference type="ARBA" id="ARBA00002189"/>
    </source>
</evidence>
<evidence type="ECO:0000256" key="4">
    <source>
        <dbReference type="ARBA" id="ARBA00008954"/>
    </source>
</evidence>
<comment type="function">
    <text evidence="2 12">Catalyzes reversively the conversion of L-aspartate beta-semialdehyde (ASA) to L-2,4-diaminobutyrate (DABA) by transamination with L-glutamate.</text>
</comment>
<protein>
    <recommendedName>
        <fullName evidence="6 12">Diaminobutyrate--2-oxoglutarate transaminase</fullName>
        <ecNumber evidence="5 12">2.6.1.76</ecNumber>
    </recommendedName>
    <alternativeName>
        <fullName evidence="12">DABA aminotransferase</fullName>
    </alternativeName>
</protein>
<organism evidence="13 14">
    <name type="scientific">Nocardiopsis ansamitocini</name>
    <dbReference type="NCBI Taxonomy" id="1670832"/>
    <lineage>
        <taxon>Bacteria</taxon>
        <taxon>Bacillati</taxon>
        <taxon>Actinomycetota</taxon>
        <taxon>Actinomycetes</taxon>
        <taxon>Streptosporangiales</taxon>
        <taxon>Nocardiopsidaceae</taxon>
        <taxon>Nocardiopsis</taxon>
    </lineage>
</organism>
<keyword evidence="7 12" id="KW-0032">Aminotransferase</keyword>
<evidence type="ECO:0000256" key="9">
    <source>
        <dbReference type="ARBA" id="ARBA00022898"/>
    </source>
</evidence>
<evidence type="ECO:0000256" key="7">
    <source>
        <dbReference type="ARBA" id="ARBA00022576"/>
    </source>
</evidence>
<dbReference type="SUPFAM" id="SSF53383">
    <property type="entry name" value="PLP-dependent transferases"/>
    <property type="match status" value="1"/>
</dbReference>
<proteinExistence type="inferred from homology"/>
<dbReference type="PROSITE" id="PS00600">
    <property type="entry name" value="AA_TRANSFER_CLASS_3"/>
    <property type="match status" value="1"/>
</dbReference>
<comment type="catalytic activity">
    <reaction evidence="10 12">
        <text>L-2,4-diaminobutanoate + 2-oxoglutarate = L-aspartate 4-semialdehyde + L-glutamate</text>
        <dbReference type="Rhea" id="RHEA:11160"/>
        <dbReference type="ChEBI" id="CHEBI:16810"/>
        <dbReference type="ChEBI" id="CHEBI:29985"/>
        <dbReference type="ChEBI" id="CHEBI:58761"/>
        <dbReference type="ChEBI" id="CHEBI:537519"/>
        <dbReference type="EC" id="2.6.1.76"/>
    </reaction>
</comment>
<keyword evidence="9 11" id="KW-0663">Pyridoxal phosphate</keyword>
<evidence type="ECO:0000256" key="6">
    <source>
        <dbReference type="ARBA" id="ARBA00014798"/>
    </source>
</evidence>
<evidence type="ECO:0000256" key="8">
    <source>
        <dbReference type="ARBA" id="ARBA00022679"/>
    </source>
</evidence>
<name>A0A9W6P5N3_9ACTN</name>
<reference evidence="13" key="1">
    <citation type="submission" date="2023-02" db="EMBL/GenBank/DDBJ databases">
        <title>Nocardiopsis ansamitocini NBRC 112285.</title>
        <authorList>
            <person name="Ichikawa N."/>
            <person name="Sato H."/>
            <person name="Tonouchi N."/>
        </authorList>
    </citation>
    <scope>NUCLEOTIDE SEQUENCE</scope>
    <source>
        <strain evidence="13">NBRC 112285</strain>
    </source>
</reference>
<dbReference type="InterPro" id="IPR005814">
    <property type="entry name" value="Aminotrans_3"/>
</dbReference>
<evidence type="ECO:0000256" key="10">
    <source>
        <dbReference type="ARBA" id="ARBA00049111"/>
    </source>
</evidence>
<dbReference type="InterPro" id="IPR012773">
    <property type="entry name" value="Ectoine_EctB"/>
</dbReference>
<dbReference type="GO" id="GO:0045303">
    <property type="term" value="F:diaminobutyrate-2-oxoglutarate transaminase activity"/>
    <property type="evidence" value="ECO:0007669"/>
    <property type="project" value="UniProtKB-EC"/>
</dbReference>
<dbReference type="InterPro" id="IPR004637">
    <property type="entry name" value="Dat"/>
</dbReference>
<accession>A0A9W6P5N3</accession>
<dbReference type="Proteomes" id="UP001165092">
    <property type="component" value="Unassembled WGS sequence"/>
</dbReference>
<dbReference type="PANTHER" id="PTHR43552:SF2">
    <property type="entry name" value="DIAMINOBUTYRATE--2-OXOGLUTARATE TRANSAMINASE"/>
    <property type="match status" value="1"/>
</dbReference>
<sequence length="421" mass="45330">METFTQLESEVRSYCRNWPVMFNEARGSYVYDDSGRPYLDFFAGAGSLNYGHNNPELKTKLIDYLVNDSIVHSLDAFSVAKRDFLKTFGEVVLAPRNLDYKVQFPGPAGNNAVEAALKLARKYTGRETVISFTNGFHGMTLGALAVTGNSMKRGGAGVPLGHTATMPFDNYMDGQTPDFLWLRSLLEDSGSGLDKPAAVIVETVQGEGGINVASKGWLRGLSALCEEYGILLIVDDIQMGCGRTGPFFSFEEAGITPDIVTLSKSISGYGLPMALTLFKRELDVWEPGEHNGTFRGFNPAFVTGTAALNTYWRDEVFCKETLAKGDMVGDRLAAIAAEYPEAGAHTRGRGLARGLAFAQEGAAKAVAAAAFERGLLLETSGPEDEVAKLLPALTTSVPDLEKGLDIIDESVRAAVKVPLAV</sequence>
<evidence type="ECO:0000256" key="5">
    <source>
        <dbReference type="ARBA" id="ARBA00013155"/>
    </source>
</evidence>
<evidence type="ECO:0000256" key="12">
    <source>
        <dbReference type="RuleBase" id="RU365034"/>
    </source>
</evidence>
<keyword evidence="14" id="KW-1185">Reference proteome</keyword>
<dbReference type="NCBIfam" id="NF006733">
    <property type="entry name" value="PRK09264.1"/>
    <property type="match status" value="1"/>
</dbReference>
<dbReference type="AlphaFoldDB" id="A0A9W6P5N3"/>
<dbReference type="GO" id="GO:0047307">
    <property type="term" value="F:diaminobutyrate-pyruvate transaminase activity"/>
    <property type="evidence" value="ECO:0007669"/>
    <property type="project" value="InterPro"/>
</dbReference>
<dbReference type="InterPro" id="IPR049704">
    <property type="entry name" value="Aminotrans_3_PPA_site"/>
</dbReference>
<comment type="similarity">
    <text evidence="4 11">Belongs to the class-III pyridoxal-phosphate-dependent aminotransferase family.</text>
</comment>
<dbReference type="Gene3D" id="3.90.1150.10">
    <property type="entry name" value="Aspartate Aminotransferase, domain 1"/>
    <property type="match status" value="1"/>
</dbReference>
<evidence type="ECO:0000256" key="3">
    <source>
        <dbReference type="ARBA" id="ARBA00004946"/>
    </source>
</evidence>
<dbReference type="GO" id="GO:0030170">
    <property type="term" value="F:pyridoxal phosphate binding"/>
    <property type="evidence" value="ECO:0007669"/>
    <property type="project" value="InterPro"/>
</dbReference>
<dbReference type="EMBL" id="BSQG01000002">
    <property type="protein sequence ID" value="GLU47532.1"/>
    <property type="molecule type" value="Genomic_DNA"/>
</dbReference>
<dbReference type="GO" id="GO:0019491">
    <property type="term" value="P:ectoine biosynthetic process"/>
    <property type="evidence" value="ECO:0007669"/>
    <property type="project" value="InterPro"/>
</dbReference>
<dbReference type="PANTHER" id="PTHR43552">
    <property type="entry name" value="DIAMINOBUTYRATE--2-OXOGLUTARATE AMINOTRANSFERASE"/>
    <property type="match status" value="1"/>
</dbReference>
<evidence type="ECO:0000313" key="13">
    <source>
        <dbReference type="EMBL" id="GLU47532.1"/>
    </source>
</evidence>
<dbReference type="CDD" id="cd00610">
    <property type="entry name" value="OAT_like"/>
    <property type="match status" value="1"/>
</dbReference>
<gene>
    <name evidence="13" type="primary">ectB</name>
    <name evidence="13" type="ORF">Nans01_18830</name>
</gene>
<keyword evidence="8 12" id="KW-0808">Transferase</keyword>
<dbReference type="InterPro" id="IPR015421">
    <property type="entry name" value="PyrdxlP-dep_Trfase_major"/>
</dbReference>
<dbReference type="PIRSF" id="PIRSF000521">
    <property type="entry name" value="Transaminase_4ab_Lys_Orn"/>
    <property type="match status" value="1"/>
</dbReference>
<dbReference type="RefSeq" id="WP_285758639.1">
    <property type="nucleotide sequence ID" value="NZ_BSQG01000002.1"/>
</dbReference>
<dbReference type="NCBIfam" id="TIGR02407">
    <property type="entry name" value="ectoine_ectB"/>
    <property type="match status" value="1"/>
</dbReference>
<evidence type="ECO:0000313" key="14">
    <source>
        <dbReference type="Proteomes" id="UP001165092"/>
    </source>
</evidence>